<dbReference type="EMBL" id="PDUD01000028">
    <property type="protein sequence ID" value="PHN03974.1"/>
    <property type="molecule type" value="Genomic_DNA"/>
</dbReference>
<evidence type="ECO:0000313" key="4">
    <source>
        <dbReference type="Proteomes" id="UP000223913"/>
    </source>
</evidence>
<dbReference type="Pfam" id="PF12146">
    <property type="entry name" value="Hydrolase_4"/>
    <property type="match status" value="1"/>
</dbReference>
<dbReference type="InterPro" id="IPR022742">
    <property type="entry name" value="Hydrolase_4"/>
</dbReference>
<dbReference type="InterPro" id="IPR029058">
    <property type="entry name" value="AB_hydrolase_fold"/>
</dbReference>
<dbReference type="Gene3D" id="3.40.50.1820">
    <property type="entry name" value="alpha/beta hydrolase"/>
    <property type="match status" value="1"/>
</dbReference>
<keyword evidence="1" id="KW-0812">Transmembrane</keyword>
<dbReference type="OrthoDB" id="9777090at2"/>
<proteinExistence type="predicted"/>
<keyword evidence="4" id="KW-1185">Reference proteome</keyword>
<dbReference type="Proteomes" id="UP000223913">
    <property type="component" value="Unassembled WGS sequence"/>
</dbReference>
<evidence type="ECO:0000313" key="3">
    <source>
        <dbReference type="EMBL" id="PHN03974.1"/>
    </source>
</evidence>
<organism evidence="3 4">
    <name type="scientific">Flavilitoribacter nigricans (strain ATCC 23147 / DSM 23189 / NBRC 102662 / NCIMB 1420 / SS-2)</name>
    <name type="common">Lewinella nigricans</name>
    <dbReference type="NCBI Taxonomy" id="1122177"/>
    <lineage>
        <taxon>Bacteria</taxon>
        <taxon>Pseudomonadati</taxon>
        <taxon>Bacteroidota</taxon>
        <taxon>Saprospiria</taxon>
        <taxon>Saprospirales</taxon>
        <taxon>Lewinellaceae</taxon>
        <taxon>Flavilitoribacter</taxon>
    </lineage>
</organism>
<comment type="caution">
    <text evidence="3">The sequence shown here is derived from an EMBL/GenBank/DDBJ whole genome shotgun (WGS) entry which is preliminary data.</text>
</comment>
<reference evidence="3 4" key="1">
    <citation type="submission" date="2017-10" db="EMBL/GenBank/DDBJ databases">
        <title>The draft genome sequence of Lewinella nigricans NBRC 102662.</title>
        <authorList>
            <person name="Wang K."/>
        </authorList>
    </citation>
    <scope>NUCLEOTIDE SEQUENCE [LARGE SCALE GENOMIC DNA]</scope>
    <source>
        <strain evidence="3 4">NBRC 102662</strain>
    </source>
</reference>
<keyword evidence="3" id="KW-0378">Hydrolase</keyword>
<accession>A0A2D0N648</accession>
<evidence type="ECO:0000256" key="1">
    <source>
        <dbReference type="SAM" id="Phobius"/>
    </source>
</evidence>
<dbReference type="GO" id="GO:0016787">
    <property type="term" value="F:hydrolase activity"/>
    <property type="evidence" value="ECO:0007669"/>
    <property type="project" value="UniProtKB-KW"/>
</dbReference>
<dbReference type="AlphaFoldDB" id="A0A2D0N648"/>
<dbReference type="PANTHER" id="PTHR12277:SF81">
    <property type="entry name" value="PROTEIN ABHD13"/>
    <property type="match status" value="1"/>
</dbReference>
<feature type="domain" description="Serine aminopeptidase S33" evidence="2">
    <location>
        <begin position="73"/>
        <end position="180"/>
    </location>
</feature>
<feature type="transmembrane region" description="Helical" evidence="1">
    <location>
        <begin position="9"/>
        <end position="27"/>
    </location>
</feature>
<dbReference type="SUPFAM" id="SSF53474">
    <property type="entry name" value="alpha/beta-Hydrolases"/>
    <property type="match status" value="1"/>
</dbReference>
<gene>
    <name evidence="3" type="ORF">CRP01_24190</name>
</gene>
<name>A0A2D0N648_FLAN2</name>
<keyword evidence="1" id="KW-0472">Membrane</keyword>
<evidence type="ECO:0000259" key="2">
    <source>
        <dbReference type="Pfam" id="PF12146"/>
    </source>
</evidence>
<dbReference type="PANTHER" id="PTHR12277">
    <property type="entry name" value="ALPHA/BETA HYDROLASE DOMAIN-CONTAINING PROTEIN"/>
    <property type="match status" value="1"/>
</dbReference>
<sequence>MSIQPKKTLITLIIAYILIIILLYGLHERIVFRPSSLDPDYSFEFKHPFVELSLDDKGADRSLNALFFPVSEQAKGIVLYFHGNADNLQRWGTYTVDFTQNQYEVLAVEYPGYGKNPGTPTEAELYKSAQLAYERARELYPADQIIIYGRSLGSGPASWLAAQHQARQLILETPFPSIPKLFRMRASVVLVPFEPNPKFPVARHLQSVSYPISIIQGTNDWVVPYRVASELRKYLKPDDQFITIEGGGHRNLRSFPEYEKILADLLQ</sequence>
<keyword evidence="1" id="KW-1133">Transmembrane helix</keyword>
<protein>
    <submittedName>
        <fullName evidence="3">Alpha/beta hydrolase</fullName>
    </submittedName>
</protein>